<name>A0A914NPU1_MELIC</name>
<dbReference type="AlphaFoldDB" id="A0A914NPU1"/>
<reference evidence="2" key="1">
    <citation type="submission" date="2022-11" db="UniProtKB">
        <authorList>
            <consortium name="WormBaseParasite"/>
        </authorList>
    </citation>
    <scope>IDENTIFICATION</scope>
</reference>
<dbReference type="WBParaSite" id="Minc3s08825g42641">
    <property type="protein sequence ID" value="Minc3s08825g42641"/>
    <property type="gene ID" value="Minc3s08825g42641"/>
</dbReference>
<organism evidence="1 2">
    <name type="scientific">Meloidogyne incognita</name>
    <name type="common">Southern root-knot nematode worm</name>
    <name type="synonym">Oxyuris incognita</name>
    <dbReference type="NCBI Taxonomy" id="6306"/>
    <lineage>
        <taxon>Eukaryota</taxon>
        <taxon>Metazoa</taxon>
        <taxon>Ecdysozoa</taxon>
        <taxon>Nematoda</taxon>
        <taxon>Chromadorea</taxon>
        <taxon>Rhabditida</taxon>
        <taxon>Tylenchina</taxon>
        <taxon>Tylenchomorpha</taxon>
        <taxon>Tylenchoidea</taxon>
        <taxon>Meloidogynidae</taxon>
        <taxon>Meloidogyninae</taxon>
        <taxon>Meloidogyne</taxon>
        <taxon>Meloidogyne incognita group</taxon>
    </lineage>
</organism>
<evidence type="ECO:0000313" key="2">
    <source>
        <dbReference type="WBParaSite" id="Minc3s08825g42641"/>
    </source>
</evidence>
<keyword evidence="1" id="KW-1185">Reference proteome</keyword>
<protein>
    <submittedName>
        <fullName evidence="2">Candidate secreted effector</fullName>
    </submittedName>
</protein>
<dbReference type="Proteomes" id="UP000887563">
    <property type="component" value="Unplaced"/>
</dbReference>
<accession>A0A914NPU1</accession>
<sequence>MSNTNFIVIMIVSTSTKIRIHKCISNNWHRPLDERMDTVLKVKLIVKGTKKESKVRAEIESIKYLSNKMVIARIIWVYGHCNIPKHRFNSSSSKQQVLRPKSLLLDMQ</sequence>
<evidence type="ECO:0000313" key="1">
    <source>
        <dbReference type="Proteomes" id="UP000887563"/>
    </source>
</evidence>
<proteinExistence type="predicted"/>